<comment type="caution">
    <text evidence="4">The sequence shown here is derived from an EMBL/GenBank/DDBJ whole genome shotgun (WGS) entry which is preliminary data.</text>
</comment>
<dbReference type="RefSeq" id="WP_344146558.1">
    <property type="nucleotide sequence ID" value="NZ_BAAANF010000003.1"/>
</dbReference>
<evidence type="ECO:0000256" key="2">
    <source>
        <dbReference type="ARBA" id="ARBA00023002"/>
    </source>
</evidence>
<dbReference type="PRINTS" id="PR00081">
    <property type="entry name" value="GDHRDH"/>
</dbReference>
<dbReference type="Proteomes" id="UP001500280">
    <property type="component" value="Unassembled WGS sequence"/>
</dbReference>
<accession>A0ABN2GIQ6</accession>
<dbReference type="EMBL" id="BAAANF010000003">
    <property type="protein sequence ID" value="GAA1671867.1"/>
    <property type="molecule type" value="Genomic_DNA"/>
</dbReference>
<dbReference type="Gene3D" id="3.40.50.720">
    <property type="entry name" value="NAD(P)-binding Rossmann-like Domain"/>
    <property type="match status" value="1"/>
</dbReference>
<dbReference type="InterPro" id="IPR002347">
    <property type="entry name" value="SDR_fam"/>
</dbReference>
<keyword evidence="5" id="KW-1185">Reference proteome</keyword>
<dbReference type="PANTHER" id="PTHR44196">
    <property type="entry name" value="DEHYDROGENASE/REDUCTASE SDR FAMILY MEMBER 7B"/>
    <property type="match status" value="1"/>
</dbReference>
<dbReference type="NCBIfam" id="NF006119">
    <property type="entry name" value="PRK08264.1-5"/>
    <property type="match status" value="1"/>
</dbReference>
<sequence length="223" mass="22982">MKLSGSTAFVTGANRGLGRHFAQELLARGARKVYAAARNPESIDVPGVEKVRLDITDPAAVTAAVALAPDVDLLINNAGIGGNDNLIGGELEVVRRQLETHFFGTLGMVRGFAPVLGANGGGAVLNVLSVLSLVSMPEAGAYAAAKAAEWSLTNSIRHELAGQGTLVSGLLLAATDTDMMAAYDVPKNDPADVIRVALDGLEADLTEVLADEPTRQVKASLAG</sequence>
<evidence type="ECO:0000256" key="3">
    <source>
        <dbReference type="RuleBase" id="RU000363"/>
    </source>
</evidence>
<dbReference type="PRINTS" id="PR00080">
    <property type="entry name" value="SDRFAMILY"/>
</dbReference>
<gene>
    <name evidence="4" type="ORF">GCM10009745_13210</name>
</gene>
<keyword evidence="2" id="KW-0560">Oxidoreductase</keyword>
<evidence type="ECO:0000256" key="1">
    <source>
        <dbReference type="ARBA" id="ARBA00006484"/>
    </source>
</evidence>
<dbReference type="PANTHER" id="PTHR44196:SF1">
    <property type="entry name" value="DEHYDROGENASE_REDUCTASE SDR FAMILY MEMBER 7B"/>
    <property type="match status" value="1"/>
</dbReference>
<organism evidence="4 5">
    <name type="scientific">Kribbella yunnanensis</name>
    <dbReference type="NCBI Taxonomy" id="190194"/>
    <lineage>
        <taxon>Bacteria</taxon>
        <taxon>Bacillati</taxon>
        <taxon>Actinomycetota</taxon>
        <taxon>Actinomycetes</taxon>
        <taxon>Propionibacteriales</taxon>
        <taxon>Kribbellaceae</taxon>
        <taxon>Kribbella</taxon>
    </lineage>
</organism>
<proteinExistence type="inferred from homology"/>
<name>A0ABN2GIQ6_9ACTN</name>
<reference evidence="4 5" key="1">
    <citation type="journal article" date="2019" name="Int. J. Syst. Evol. Microbiol.">
        <title>The Global Catalogue of Microorganisms (GCM) 10K type strain sequencing project: providing services to taxonomists for standard genome sequencing and annotation.</title>
        <authorList>
            <consortium name="The Broad Institute Genomics Platform"/>
            <consortium name="The Broad Institute Genome Sequencing Center for Infectious Disease"/>
            <person name="Wu L."/>
            <person name="Ma J."/>
        </authorList>
    </citation>
    <scope>NUCLEOTIDE SEQUENCE [LARGE SCALE GENOMIC DNA]</scope>
    <source>
        <strain evidence="4 5">JCM 14307</strain>
    </source>
</reference>
<comment type="similarity">
    <text evidence="1 3">Belongs to the short-chain dehydrogenases/reductases (SDR) family.</text>
</comment>
<evidence type="ECO:0000313" key="5">
    <source>
        <dbReference type="Proteomes" id="UP001500280"/>
    </source>
</evidence>
<dbReference type="SUPFAM" id="SSF51735">
    <property type="entry name" value="NAD(P)-binding Rossmann-fold domains"/>
    <property type="match status" value="1"/>
</dbReference>
<dbReference type="Pfam" id="PF00106">
    <property type="entry name" value="adh_short"/>
    <property type="match status" value="1"/>
</dbReference>
<evidence type="ECO:0000313" key="4">
    <source>
        <dbReference type="EMBL" id="GAA1671867.1"/>
    </source>
</evidence>
<protein>
    <submittedName>
        <fullName evidence="4">SDR family oxidoreductase</fullName>
    </submittedName>
</protein>
<dbReference type="InterPro" id="IPR036291">
    <property type="entry name" value="NAD(P)-bd_dom_sf"/>
</dbReference>